<feature type="domain" description="Condensation" evidence="1">
    <location>
        <begin position="62"/>
        <end position="358"/>
    </location>
</feature>
<dbReference type="GO" id="GO:0008610">
    <property type="term" value="P:lipid biosynthetic process"/>
    <property type="evidence" value="ECO:0007669"/>
    <property type="project" value="UniProtKB-ARBA"/>
</dbReference>
<gene>
    <name evidence="2" type="primary">papA1</name>
    <name evidence="2" type="ORF">GCM10007304_28610</name>
</gene>
<keyword evidence="2" id="KW-0012">Acyltransferase</keyword>
<sequence length="484" mass="52517">MIITAMDNWKPAPGVLLEWHPTERARELAAAATVDDTPPSFLQDGHIRSYQSKHAAGERHRAYLGATTEFDGELDESALTCALQRYVLGHEGLRTSFSMDGDTIARHRVDPAAVEFEVRDVGRTDDHTEFMTYIDERFGREATPIGWPGFSFGAVRRPGSFTLYYGTDHAFSDGASQILVISELADLYRAEVEGTEPVDTSEISHSFLEYVRRERTAAAAVDHDSPAVAEWTRILTARGGVMPKFPLDLGLAPGETAPVRPVELDLLDASETDAFDKICHESGARTNGGIFAAIAITDHELAGVDDYFGITVLSTRGRDFAVSQGWFCNFAPVSFDVAGARTFTELASVAQEGYARAKALAAAPVHAVLGTLIASGVAGPDVASSPNLLSYIDFRRFPGAGSPTDDRAVLFTGEGRTANASMWINRDARHLYLGSQTPDTAIARANIERYHRHLASVFVAVARDGDYVITDPNTTKGTRAGHHD</sequence>
<dbReference type="Pfam" id="PF00668">
    <property type="entry name" value="Condensation"/>
    <property type="match status" value="1"/>
</dbReference>
<accession>A0A917D6P4</accession>
<dbReference type="EMBL" id="BMCU01000003">
    <property type="protein sequence ID" value="GGG12910.1"/>
    <property type="molecule type" value="Genomic_DNA"/>
</dbReference>
<evidence type="ECO:0000313" key="3">
    <source>
        <dbReference type="Proteomes" id="UP000654257"/>
    </source>
</evidence>
<reference evidence="2" key="2">
    <citation type="submission" date="2020-09" db="EMBL/GenBank/DDBJ databases">
        <authorList>
            <person name="Sun Q."/>
            <person name="Sedlacek I."/>
        </authorList>
    </citation>
    <scope>NUCLEOTIDE SEQUENCE</scope>
    <source>
        <strain evidence="2">CCM 7905</strain>
    </source>
</reference>
<reference evidence="2" key="1">
    <citation type="journal article" date="2014" name="Int. J. Syst. Evol. Microbiol.">
        <title>Complete genome sequence of Corynebacterium casei LMG S-19264T (=DSM 44701T), isolated from a smear-ripened cheese.</title>
        <authorList>
            <consortium name="US DOE Joint Genome Institute (JGI-PGF)"/>
            <person name="Walter F."/>
            <person name="Albersmeier A."/>
            <person name="Kalinowski J."/>
            <person name="Ruckert C."/>
        </authorList>
    </citation>
    <scope>NUCLEOTIDE SEQUENCE</scope>
    <source>
        <strain evidence="2">CCM 7905</strain>
    </source>
</reference>
<dbReference type="Gene3D" id="3.30.559.10">
    <property type="entry name" value="Chloramphenicol acetyltransferase-like domain"/>
    <property type="match status" value="1"/>
</dbReference>
<dbReference type="GO" id="GO:0016746">
    <property type="term" value="F:acyltransferase activity"/>
    <property type="evidence" value="ECO:0007669"/>
    <property type="project" value="UniProtKB-KW"/>
</dbReference>
<evidence type="ECO:0000313" key="2">
    <source>
        <dbReference type="EMBL" id="GGG12910.1"/>
    </source>
</evidence>
<keyword evidence="2" id="KW-0808">Transferase</keyword>
<proteinExistence type="predicted"/>
<dbReference type="Proteomes" id="UP000654257">
    <property type="component" value="Unassembled WGS sequence"/>
</dbReference>
<protein>
    <submittedName>
        <fullName evidence="2">SL659 acyltransferase papA1</fullName>
    </submittedName>
</protein>
<dbReference type="RefSeq" id="WP_188545531.1">
    <property type="nucleotide sequence ID" value="NZ_BMCU01000003.1"/>
</dbReference>
<dbReference type="InterPro" id="IPR001242">
    <property type="entry name" value="Condensation_dom"/>
</dbReference>
<organism evidence="2 3">
    <name type="scientific">Rhodococcoides trifolii</name>
    <dbReference type="NCBI Taxonomy" id="908250"/>
    <lineage>
        <taxon>Bacteria</taxon>
        <taxon>Bacillati</taxon>
        <taxon>Actinomycetota</taxon>
        <taxon>Actinomycetes</taxon>
        <taxon>Mycobacteriales</taxon>
        <taxon>Nocardiaceae</taxon>
        <taxon>Rhodococcoides</taxon>
    </lineage>
</organism>
<comment type="caution">
    <text evidence="2">The sequence shown here is derived from an EMBL/GenBank/DDBJ whole genome shotgun (WGS) entry which is preliminary data.</text>
</comment>
<dbReference type="SUPFAM" id="SSF52777">
    <property type="entry name" value="CoA-dependent acyltransferases"/>
    <property type="match status" value="2"/>
</dbReference>
<dbReference type="AlphaFoldDB" id="A0A917D6P4"/>
<evidence type="ECO:0000259" key="1">
    <source>
        <dbReference type="Pfam" id="PF00668"/>
    </source>
</evidence>
<dbReference type="Gene3D" id="3.30.559.30">
    <property type="entry name" value="Nonribosomal peptide synthetase, condensation domain"/>
    <property type="match status" value="1"/>
</dbReference>
<dbReference type="InterPro" id="IPR023213">
    <property type="entry name" value="CAT-like_dom_sf"/>
</dbReference>
<keyword evidence="3" id="KW-1185">Reference proteome</keyword>
<name>A0A917D6P4_9NOCA</name>